<dbReference type="SUPFAM" id="SSF54373">
    <property type="entry name" value="FAD-linked reductases, C-terminal domain"/>
    <property type="match status" value="1"/>
</dbReference>
<dbReference type="InterPro" id="IPR007867">
    <property type="entry name" value="GMC_OxRtase_C"/>
</dbReference>
<dbReference type="OrthoDB" id="269227at2759"/>
<dbReference type="EMBL" id="ML179528">
    <property type="protein sequence ID" value="THU85808.1"/>
    <property type="molecule type" value="Genomic_DNA"/>
</dbReference>
<sequence>MSACSLRRVSLITLSNGRSLKISSGQVTEARNLQLNHFNHKPVVIRRSLGRLRRQVQVNFASFTTYIDSRAINSWKELEASGAGGESFKFTDDMNAGDSIGFAVLVAQSADGLFGIRRILLLYAIGPKDELASAHIELLFTNGFAALGDTKQPDEGHFLTKIAVVSHKSEGSLTLTSAEGGAFTHPNIDYGLLTNEFDLVAIQQALRDADTFLNATSWTSPSPSIIAPFGDWATARDGTDADRDAYIRMNRITLVKGIKGVRVVDASIFPSIPECHPQGPVYTVGEKGAQLIKEDHGLA</sequence>
<feature type="domain" description="Glucose-methanol-choline oxidoreductase C-terminal" evidence="3">
    <location>
        <begin position="255"/>
        <end position="285"/>
    </location>
</feature>
<gene>
    <name evidence="4" type="ORF">K435DRAFT_805604</name>
</gene>
<dbReference type="Pfam" id="PF05199">
    <property type="entry name" value="GMC_oxred_C"/>
    <property type="match status" value="1"/>
</dbReference>
<comment type="cofactor">
    <cofactor evidence="1">
        <name>FAD</name>
        <dbReference type="ChEBI" id="CHEBI:57692"/>
    </cofactor>
</comment>
<dbReference type="SUPFAM" id="SSF51905">
    <property type="entry name" value="FAD/NAD(P)-binding domain"/>
    <property type="match status" value="1"/>
</dbReference>
<dbReference type="GO" id="GO:0050660">
    <property type="term" value="F:flavin adenine dinucleotide binding"/>
    <property type="evidence" value="ECO:0007669"/>
    <property type="project" value="InterPro"/>
</dbReference>
<accession>A0A4S8LBW0</accession>
<protein>
    <recommendedName>
        <fullName evidence="3">Glucose-methanol-choline oxidoreductase C-terminal domain-containing protein</fullName>
    </recommendedName>
</protein>
<dbReference type="InterPro" id="IPR012132">
    <property type="entry name" value="GMC_OxRdtase"/>
</dbReference>
<evidence type="ECO:0000256" key="2">
    <source>
        <dbReference type="ARBA" id="ARBA00010790"/>
    </source>
</evidence>
<evidence type="ECO:0000313" key="4">
    <source>
        <dbReference type="EMBL" id="THU85808.1"/>
    </source>
</evidence>
<reference evidence="4 5" key="1">
    <citation type="journal article" date="2019" name="Nat. Ecol. Evol.">
        <title>Megaphylogeny resolves global patterns of mushroom evolution.</title>
        <authorList>
            <person name="Varga T."/>
            <person name="Krizsan K."/>
            <person name="Foldi C."/>
            <person name="Dima B."/>
            <person name="Sanchez-Garcia M."/>
            <person name="Sanchez-Ramirez S."/>
            <person name="Szollosi G.J."/>
            <person name="Szarkandi J.G."/>
            <person name="Papp V."/>
            <person name="Albert L."/>
            <person name="Andreopoulos W."/>
            <person name="Angelini C."/>
            <person name="Antonin V."/>
            <person name="Barry K.W."/>
            <person name="Bougher N.L."/>
            <person name="Buchanan P."/>
            <person name="Buyck B."/>
            <person name="Bense V."/>
            <person name="Catcheside P."/>
            <person name="Chovatia M."/>
            <person name="Cooper J."/>
            <person name="Damon W."/>
            <person name="Desjardin D."/>
            <person name="Finy P."/>
            <person name="Geml J."/>
            <person name="Haridas S."/>
            <person name="Hughes K."/>
            <person name="Justo A."/>
            <person name="Karasinski D."/>
            <person name="Kautmanova I."/>
            <person name="Kiss B."/>
            <person name="Kocsube S."/>
            <person name="Kotiranta H."/>
            <person name="LaButti K.M."/>
            <person name="Lechner B.E."/>
            <person name="Liimatainen K."/>
            <person name="Lipzen A."/>
            <person name="Lukacs Z."/>
            <person name="Mihaltcheva S."/>
            <person name="Morgado L.N."/>
            <person name="Niskanen T."/>
            <person name="Noordeloos M.E."/>
            <person name="Ohm R.A."/>
            <person name="Ortiz-Santana B."/>
            <person name="Ovrebo C."/>
            <person name="Racz N."/>
            <person name="Riley R."/>
            <person name="Savchenko A."/>
            <person name="Shiryaev A."/>
            <person name="Soop K."/>
            <person name="Spirin V."/>
            <person name="Szebenyi C."/>
            <person name="Tomsovsky M."/>
            <person name="Tulloss R.E."/>
            <person name="Uehling J."/>
            <person name="Grigoriev I.V."/>
            <person name="Vagvolgyi C."/>
            <person name="Papp T."/>
            <person name="Martin F.M."/>
            <person name="Miettinen O."/>
            <person name="Hibbett D.S."/>
            <person name="Nagy L.G."/>
        </authorList>
    </citation>
    <scope>NUCLEOTIDE SEQUENCE [LARGE SCALE GENOMIC DNA]</scope>
    <source>
        <strain evidence="4 5">CBS 962.96</strain>
    </source>
</reference>
<dbReference type="Gene3D" id="3.30.560.10">
    <property type="entry name" value="Glucose Oxidase, domain 3"/>
    <property type="match status" value="1"/>
</dbReference>
<dbReference type="AlphaFoldDB" id="A0A4S8LBW0"/>
<dbReference type="InterPro" id="IPR036188">
    <property type="entry name" value="FAD/NAD-bd_sf"/>
</dbReference>
<keyword evidence="5" id="KW-1185">Reference proteome</keyword>
<evidence type="ECO:0000259" key="3">
    <source>
        <dbReference type="Pfam" id="PF05199"/>
    </source>
</evidence>
<dbReference type="Proteomes" id="UP000297245">
    <property type="component" value="Unassembled WGS sequence"/>
</dbReference>
<dbReference type="Gene3D" id="3.50.50.60">
    <property type="entry name" value="FAD/NAD(P)-binding domain"/>
    <property type="match status" value="1"/>
</dbReference>
<evidence type="ECO:0000256" key="1">
    <source>
        <dbReference type="ARBA" id="ARBA00001974"/>
    </source>
</evidence>
<dbReference type="PANTHER" id="PTHR11552">
    <property type="entry name" value="GLUCOSE-METHANOL-CHOLINE GMC OXIDOREDUCTASE"/>
    <property type="match status" value="1"/>
</dbReference>
<proteinExistence type="inferred from homology"/>
<evidence type="ECO:0000313" key="5">
    <source>
        <dbReference type="Proteomes" id="UP000297245"/>
    </source>
</evidence>
<organism evidence="4 5">
    <name type="scientific">Dendrothele bispora (strain CBS 962.96)</name>
    <dbReference type="NCBI Taxonomy" id="1314807"/>
    <lineage>
        <taxon>Eukaryota</taxon>
        <taxon>Fungi</taxon>
        <taxon>Dikarya</taxon>
        <taxon>Basidiomycota</taxon>
        <taxon>Agaricomycotina</taxon>
        <taxon>Agaricomycetes</taxon>
        <taxon>Agaricomycetidae</taxon>
        <taxon>Agaricales</taxon>
        <taxon>Agaricales incertae sedis</taxon>
        <taxon>Dendrothele</taxon>
    </lineage>
</organism>
<comment type="similarity">
    <text evidence="2">Belongs to the GMC oxidoreductase family.</text>
</comment>
<dbReference type="GO" id="GO:0016614">
    <property type="term" value="F:oxidoreductase activity, acting on CH-OH group of donors"/>
    <property type="evidence" value="ECO:0007669"/>
    <property type="project" value="InterPro"/>
</dbReference>
<name>A0A4S8LBW0_DENBC</name>
<dbReference type="PANTHER" id="PTHR11552:SF111">
    <property type="entry name" value="GLUCOSE-METHANOL-CHOLINE OXIDOREDUCTASE N-TERMINAL DOMAIN-CONTAINING PROTEIN"/>
    <property type="match status" value="1"/>
</dbReference>